<protein>
    <submittedName>
        <fullName evidence="2">Uncharacterized protein</fullName>
    </submittedName>
</protein>
<gene>
    <name evidence="2" type="ORF">FHS56_000453</name>
</gene>
<keyword evidence="1" id="KW-0812">Transmembrane</keyword>
<sequence length="105" mass="12013">MPCAGFWSCLPSQSCPFLLAWVFRSIASGFWAHADIFLGWAPRAVARKVMKELIVDWHGEAIAQSNGSVVYRFEQPAFELKEAKRLRAQRNDDFDSENTYIELKS</sequence>
<name>A0A846MNP5_9BACT</name>
<evidence type="ECO:0000256" key="1">
    <source>
        <dbReference type="SAM" id="Phobius"/>
    </source>
</evidence>
<dbReference type="EMBL" id="JAASRN010000001">
    <property type="protein sequence ID" value="NIK72967.1"/>
    <property type="molecule type" value="Genomic_DNA"/>
</dbReference>
<evidence type="ECO:0000313" key="3">
    <source>
        <dbReference type="Proteomes" id="UP000537126"/>
    </source>
</evidence>
<organism evidence="2 3">
    <name type="scientific">Thermonema lapsum</name>
    <dbReference type="NCBI Taxonomy" id="28195"/>
    <lineage>
        <taxon>Bacteria</taxon>
        <taxon>Pseudomonadati</taxon>
        <taxon>Bacteroidota</taxon>
        <taxon>Cytophagia</taxon>
        <taxon>Cytophagales</taxon>
        <taxon>Thermonemataceae</taxon>
        <taxon>Thermonema</taxon>
    </lineage>
</organism>
<reference evidence="2 3" key="1">
    <citation type="submission" date="2020-03" db="EMBL/GenBank/DDBJ databases">
        <title>Genomic Encyclopedia of Type Strains, Phase IV (KMG-IV): sequencing the most valuable type-strain genomes for metagenomic binning, comparative biology and taxonomic classification.</title>
        <authorList>
            <person name="Goeker M."/>
        </authorList>
    </citation>
    <scope>NUCLEOTIDE SEQUENCE [LARGE SCALE GENOMIC DNA]</scope>
    <source>
        <strain evidence="2 3">DSM 5718</strain>
    </source>
</reference>
<proteinExistence type="predicted"/>
<dbReference type="Proteomes" id="UP000537126">
    <property type="component" value="Unassembled WGS sequence"/>
</dbReference>
<keyword evidence="3" id="KW-1185">Reference proteome</keyword>
<dbReference type="RefSeq" id="WP_166918251.1">
    <property type="nucleotide sequence ID" value="NZ_JAASRN010000001.1"/>
</dbReference>
<comment type="caution">
    <text evidence="2">The sequence shown here is derived from an EMBL/GenBank/DDBJ whole genome shotgun (WGS) entry which is preliminary data.</text>
</comment>
<dbReference type="AlphaFoldDB" id="A0A846MNP5"/>
<feature type="transmembrane region" description="Helical" evidence="1">
    <location>
        <begin position="20"/>
        <end position="41"/>
    </location>
</feature>
<evidence type="ECO:0000313" key="2">
    <source>
        <dbReference type="EMBL" id="NIK72967.1"/>
    </source>
</evidence>
<accession>A0A846MNP5</accession>
<keyword evidence="1" id="KW-1133">Transmembrane helix</keyword>
<keyword evidence="1" id="KW-0472">Membrane</keyword>